<dbReference type="Pfam" id="PF16020">
    <property type="entry name" value="Deltameth_res"/>
    <property type="match status" value="1"/>
</dbReference>
<evidence type="ECO:0000313" key="4">
    <source>
        <dbReference type="EMBL" id="KPJ06035.1"/>
    </source>
</evidence>
<keyword evidence="5" id="KW-1185">Reference proteome</keyword>
<keyword evidence="2" id="KW-0732">Signal</keyword>
<evidence type="ECO:0000259" key="3">
    <source>
        <dbReference type="Pfam" id="PF16020"/>
    </source>
</evidence>
<dbReference type="InterPro" id="IPR031973">
    <property type="entry name" value="Deltameth_res_prag01"/>
</dbReference>
<keyword evidence="1" id="KW-1133">Transmembrane helix</keyword>
<proteinExistence type="predicted"/>
<organism evidence="4 5">
    <name type="scientific">Papilio machaon</name>
    <name type="common">Old World swallowtail butterfly</name>
    <dbReference type="NCBI Taxonomy" id="76193"/>
    <lineage>
        <taxon>Eukaryota</taxon>
        <taxon>Metazoa</taxon>
        <taxon>Ecdysozoa</taxon>
        <taxon>Arthropoda</taxon>
        <taxon>Hexapoda</taxon>
        <taxon>Insecta</taxon>
        <taxon>Pterygota</taxon>
        <taxon>Neoptera</taxon>
        <taxon>Endopterygota</taxon>
        <taxon>Lepidoptera</taxon>
        <taxon>Glossata</taxon>
        <taxon>Ditrysia</taxon>
        <taxon>Papilionoidea</taxon>
        <taxon>Papilionidae</taxon>
        <taxon>Papilioninae</taxon>
        <taxon>Papilio</taxon>
    </lineage>
</organism>
<accession>A0A194QM43</accession>
<name>A0A194QM43_PAPMA</name>
<feature type="signal peptide" evidence="2">
    <location>
        <begin position="1"/>
        <end position="28"/>
    </location>
</feature>
<feature type="domain" description="Deltamethrin resistance protein prag01" evidence="3">
    <location>
        <begin position="81"/>
        <end position="132"/>
    </location>
</feature>
<sequence length="149" mass="17711">MLTYRWTRSNALSQLMLVLYISVNSSHCKSNYVNYSFSFIFLNEVKKMRSKILSFQRQFIGVFSKRKYCNSVDMRRDAHMNELPVPCIPWEPWYTEKQRWYTRFLTLSIAWWLFSFGMAIYTDSIYLNWGPPGQPGPPSDMVDECVEAD</sequence>
<protein>
    <recommendedName>
        <fullName evidence="3">Deltamethrin resistance protein prag01 domain-containing protein</fullName>
    </recommendedName>
</protein>
<evidence type="ECO:0000256" key="2">
    <source>
        <dbReference type="SAM" id="SignalP"/>
    </source>
</evidence>
<keyword evidence="1" id="KW-0472">Membrane</keyword>
<gene>
    <name evidence="4" type="ORF">RR48_14477</name>
</gene>
<feature type="transmembrane region" description="Helical" evidence="1">
    <location>
        <begin position="100"/>
        <end position="121"/>
    </location>
</feature>
<evidence type="ECO:0000313" key="5">
    <source>
        <dbReference type="Proteomes" id="UP000053240"/>
    </source>
</evidence>
<keyword evidence="1" id="KW-0812">Transmembrane</keyword>
<dbReference type="InParanoid" id="A0A194QM43"/>
<reference evidence="4 5" key="1">
    <citation type="journal article" date="2015" name="Nat. Commun.">
        <title>Outbred genome sequencing and CRISPR/Cas9 gene editing in butterflies.</title>
        <authorList>
            <person name="Li X."/>
            <person name="Fan D."/>
            <person name="Zhang W."/>
            <person name="Liu G."/>
            <person name="Zhang L."/>
            <person name="Zhao L."/>
            <person name="Fang X."/>
            <person name="Chen L."/>
            <person name="Dong Y."/>
            <person name="Chen Y."/>
            <person name="Ding Y."/>
            <person name="Zhao R."/>
            <person name="Feng M."/>
            <person name="Zhu Y."/>
            <person name="Feng Y."/>
            <person name="Jiang X."/>
            <person name="Zhu D."/>
            <person name="Xiang H."/>
            <person name="Feng X."/>
            <person name="Li S."/>
            <person name="Wang J."/>
            <person name="Zhang G."/>
            <person name="Kronforst M.R."/>
            <person name="Wang W."/>
        </authorList>
    </citation>
    <scope>NUCLEOTIDE SEQUENCE [LARGE SCALE GENOMIC DNA]</scope>
    <source>
        <strain evidence="4">Ya'a_city_454_Pm</strain>
        <tissue evidence="4">Whole body</tissue>
    </source>
</reference>
<evidence type="ECO:0000256" key="1">
    <source>
        <dbReference type="SAM" id="Phobius"/>
    </source>
</evidence>
<feature type="chain" id="PRO_5008264475" description="Deltamethrin resistance protein prag01 domain-containing protein" evidence="2">
    <location>
        <begin position="29"/>
        <end position="149"/>
    </location>
</feature>
<dbReference type="AlphaFoldDB" id="A0A194QM43"/>
<dbReference type="Proteomes" id="UP000053240">
    <property type="component" value="Unassembled WGS sequence"/>
</dbReference>
<dbReference type="EMBL" id="KQ461198">
    <property type="protein sequence ID" value="KPJ06035.1"/>
    <property type="molecule type" value="Genomic_DNA"/>
</dbReference>